<gene>
    <name evidence="1" type="ORF">JCM19239_5471</name>
</gene>
<evidence type="ECO:0000313" key="1">
    <source>
        <dbReference type="EMBL" id="GAL28211.1"/>
    </source>
</evidence>
<dbReference type="InterPro" id="IPR029033">
    <property type="entry name" value="His_PPase_superfam"/>
</dbReference>
<dbReference type="CDD" id="cd07067">
    <property type="entry name" value="HP_PGM_like"/>
    <property type="match status" value="1"/>
</dbReference>
<dbReference type="InterPro" id="IPR050275">
    <property type="entry name" value="PGM_Phosphatase"/>
</dbReference>
<dbReference type="PANTHER" id="PTHR48100">
    <property type="entry name" value="BROAD-SPECIFICITY PHOSPHATASE YOR283W-RELATED"/>
    <property type="match status" value="1"/>
</dbReference>
<organism evidence="1 2">
    <name type="scientific">Vibrio variabilis</name>
    <dbReference type="NCBI Taxonomy" id="990271"/>
    <lineage>
        <taxon>Bacteria</taxon>
        <taxon>Pseudomonadati</taxon>
        <taxon>Pseudomonadota</taxon>
        <taxon>Gammaproteobacteria</taxon>
        <taxon>Vibrionales</taxon>
        <taxon>Vibrionaceae</taxon>
        <taxon>Vibrio</taxon>
    </lineage>
</organism>
<dbReference type="Proteomes" id="UP000029223">
    <property type="component" value="Unassembled WGS sequence"/>
</dbReference>
<dbReference type="EMBL" id="BBMS01000039">
    <property type="protein sequence ID" value="GAL28211.1"/>
    <property type="molecule type" value="Genomic_DNA"/>
</dbReference>
<accession>A0ABQ0JHH6</accession>
<dbReference type="Gene3D" id="3.40.50.1240">
    <property type="entry name" value="Phosphoglycerate mutase-like"/>
    <property type="match status" value="1"/>
</dbReference>
<dbReference type="SUPFAM" id="SSF53254">
    <property type="entry name" value="Phosphoglycerate mutase-like"/>
    <property type="match status" value="1"/>
</dbReference>
<dbReference type="Pfam" id="PF00300">
    <property type="entry name" value="His_Phos_1"/>
    <property type="match status" value="1"/>
</dbReference>
<comment type="caution">
    <text evidence="1">The sequence shown here is derived from an EMBL/GenBank/DDBJ whole genome shotgun (WGS) entry which is preliminary data.</text>
</comment>
<protein>
    <submittedName>
        <fullName evidence="1">Fructose-2,6-bisphosphatase</fullName>
    </submittedName>
</protein>
<dbReference type="InterPro" id="IPR013078">
    <property type="entry name" value="His_Pase_superF_clade-1"/>
</dbReference>
<dbReference type="PANTHER" id="PTHR48100:SF1">
    <property type="entry name" value="HISTIDINE PHOSPHATASE FAMILY PROTEIN-RELATED"/>
    <property type="match status" value="1"/>
</dbReference>
<proteinExistence type="predicted"/>
<reference evidence="2" key="1">
    <citation type="submission" date="2014-09" db="EMBL/GenBank/DDBJ databases">
        <title>Vibrio variabilis JCM 19239. (C206) whole genome shotgun sequence.</title>
        <authorList>
            <person name="Sawabe T."/>
            <person name="Meirelles P."/>
            <person name="Nakanishi M."/>
            <person name="Sayaka M."/>
            <person name="Hattori M."/>
            <person name="Ohkuma M."/>
        </authorList>
    </citation>
    <scope>NUCLEOTIDE SEQUENCE [LARGE SCALE GENOMIC DNA]</scope>
    <source>
        <strain evidence="2">JCM 19239</strain>
    </source>
</reference>
<evidence type="ECO:0000313" key="2">
    <source>
        <dbReference type="Proteomes" id="UP000029223"/>
    </source>
</evidence>
<dbReference type="SMART" id="SM00855">
    <property type="entry name" value="PGAM"/>
    <property type="match status" value="1"/>
</dbReference>
<keyword evidence="2" id="KW-1185">Reference proteome</keyword>
<name>A0ABQ0JHH6_9VIBR</name>
<reference evidence="2" key="2">
    <citation type="submission" date="2014-09" db="EMBL/GenBank/DDBJ databases">
        <authorList>
            <consortium name="NBRP consortium"/>
            <person name="Sawabe T."/>
            <person name="Meirelles P."/>
            <person name="Nakanishi M."/>
            <person name="Sayaka M."/>
            <person name="Hattori M."/>
            <person name="Ohkuma M."/>
        </authorList>
    </citation>
    <scope>NUCLEOTIDE SEQUENCE [LARGE SCALE GENOMIC DNA]</scope>
    <source>
        <strain evidence="2">JCM 19239</strain>
    </source>
</reference>
<sequence>MNANHRLCGSTDVELSELGVQQAKGATVDLLAAPDYSVVIVSDMQRAQRTAELSLGHTNFIVEPRLRERDWGELELEPLEKQPPYEDTPPKGESWEAFVSRVCEGLNSALAQHDMPLIVAHSGVYRVIRFLAEGTPYGERIANAKPFLVQPGENQWKISAIS</sequence>